<reference evidence="3 4" key="1">
    <citation type="submission" date="2015-12" db="EMBL/GenBank/DDBJ databases">
        <title>Draft genome sequence of Moniliophthora roreri, the causal agent of frosty pod rot of cacao.</title>
        <authorList>
            <person name="Aime M.C."/>
            <person name="Diaz-Valderrama J.R."/>
            <person name="Kijpornyongpan T."/>
            <person name="Phillips-Mora W."/>
        </authorList>
    </citation>
    <scope>NUCLEOTIDE SEQUENCE [LARGE SCALE GENOMIC DNA]</scope>
    <source>
        <strain evidence="3 4">MCA 2952</strain>
    </source>
</reference>
<proteinExistence type="predicted"/>
<evidence type="ECO:0000259" key="2">
    <source>
        <dbReference type="PROSITE" id="PS50837"/>
    </source>
</evidence>
<name>A0A0W0G9J0_MONRR</name>
<accession>A0A0W0G9J0</accession>
<dbReference type="PANTHER" id="PTHR10039:SF14">
    <property type="entry name" value="NACHT DOMAIN-CONTAINING PROTEIN"/>
    <property type="match status" value="1"/>
</dbReference>
<dbReference type="PROSITE" id="PS50837">
    <property type="entry name" value="NACHT"/>
    <property type="match status" value="1"/>
</dbReference>
<dbReference type="CDD" id="cd00009">
    <property type="entry name" value="AAA"/>
    <property type="match status" value="1"/>
</dbReference>
<sequence>MFTNARGVNIHGGHFNNIGRDQINYTTEPLQLLWQLIHDVGAGYNSETRYPPPQCHPKTRQDVLNLLLDWIHDDSPHSIMWLYGPAGAGKSAIAQTIAETAHDQNMLAASFFFWREDPKRNNPRYIFLSLAHDLAHSIPELREYIEQAIRANPRILQASLEDQFEKLILEPCRSLSRERRHRGVLVIDGLDECDKGQTQQRVLYIFAKALLEVMPFRILICSRPEPAIRDAFNTDGFRAYLCRVALDDSSSSFWDIEIFLKSEFERIRTSPRYQHIPFPFPWPTPGVIYELAQKASGQFIYAKTVVKFVDNEYFNPCKQLEDILHPKIDLDPESNSPFHDLDMLYHQILSSSPRRSELWNVMQVLLSTALPDARILYERTPRTIEDLLLLQEGDVLSILCGMHSVLHIGGPNDTIRILHASFGDFLRDSSRSGCFFVGNDEDLHGFLAYRYLRVIDHRSQVSGEVIPWELFDVFKRAWMNWGYHCSKSNLNDDVLDALRAVIRQNSSSMKALGSYITGCFRGDEDRYRMAHMTKTFLHQAGLTLRRLRANPSDRYTDIIQRFSDCRKGFLFQADQPVSGSLNHVIDRLSYYLISDRMMSVPPRLSGKVISIGNDYSCTRAEEATSLSFLPCSESTFCNVYHIQLSVAMIKRAGVEMRNAESWNFSSTLSKVLELCDPCPKLLDLLPLVITGIHGYRLRDDLLEWLQSSPPEYKSQTLPLIEQIRQYRGQNVLRDFVVMGRNRIGHGGSDNKPI</sequence>
<feature type="domain" description="NACHT" evidence="2">
    <location>
        <begin position="78"/>
        <end position="224"/>
    </location>
</feature>
<dbReference type="EMBL" id="LATX01000744">
    <property type="protein sequence ID" value="KTB45192.1"/>
    <property type="molecule type" value="Genomic_DNA"/>
</dbReference>
<evidence type="ECO:0000256" key="1">
    <source>
        <dbReference type="ARBA" id="ARBA00022737"/>
    </source>
</evidence>
<dbReference type="SUPFAM" id="SSF52540">
    <property type="entry name" value="P-loop containing nucleoside triphosphate hydrolases"/>
    <property type="match status" value="1"/>
</dbReference>
<dbReference type="InterPro" id="IPR007111">
    <property type="entry name" value="NACHT_NTPase"/>
</dbReference>
<dbReference type="InterPro" id="IPR056884">
    <property type="entry name" value="NPHP3-like_N"/>
</dbReference>
<dbReference type="Gene3D" id="3.40.50.300">
    <property type="entry name" value="P-loop containing nucleotide triphosphate hydrolases"/>
    <property type="match status" value="1"/>
</dbReference>
<gene>
    <name evidence="3" type="ORF">WG66_2233</name>
</gene>
<protein>
    <recommendedName>
        <fullName evidence="2">NACHT domain-containing protein</fullName>
    </recommendedName>
</protein>
<dbReference type="InterPro" id="IPR027417">
    <property type="entry name" value="P-loop_NTPase"/>
</dbReference>
<dbReference type="AlphaFoldDB" id="A0A0W0G9J0"/>
<dbReference type="eggNOG" id="ENOG502QWK4">
    <property type="taxonomic scope" value="Eukaryota"/>
</dbReference>
<evidence type="ECO:0000313" key="4">
    <source>
        <dbReference type="Proteomes" id="UP000054988"/>
    </source>
</evidence>
<dbReference type="PANTHER" id="PTHR10039">
    <property type="entry name" value="AMELOGENIN"/>
    <property type="match status" value="1"/>
</dbReference>
<dbReference type="Proteomes" id="UP000054988">
    <property type="component" value="Unassembled WGS sequence"/>
</dbReference>
<comment type="caution">
    <text evidence="3">The sequence shown here is derived from an EMBL/GenBank/DDBJ whole genome shotgun (WGS) entry which is preliminary data.</text>
</comment>
<organism evidence="3 4">
    <name type="scientific">Moniliophthora roreri</name>
    <name type="common">Frosty pod rot fungus</name>
    <name type="synonym">Monilia roreri</name>
    <dbReference type="NCBI Taxonomy" id="221103"/>
    <lineage>
        <taxon>Eukaryota</taxon>
        <taxon>Fungi</taxon>
        <taxon>Dikarya</taxon>
        <taxon>Basidiomycota</taxon>
        <taxon>Agaricomycotina</taxon>
        <taxon>Agaricomycetes</taxon>
        <taxon>Agaricomycetidae</taxon>
        <taxon>Agaricales</taxon>
        <taxon>Marasmiineae</taxon>
        <taxon>Marasmiaceae</taxon>
        <taxon>Moniliophthora</taxon>
    </lineage>
</organism>
<evidence type="ECO:0000313" key="3">
    <source>
        <dbReference type="EMBL" id="KTB45192.1"/>
    </source>
</evidence>
<keyword evidence="1" id="KW-0677">Repeat</keyword>
<dbReference type="Pfam" id="PF24883">
    <property type="entry name" value="NPHP3_N"/>
    <property type="match status" value="1"/>
</dbReference>